<gene>
    <name evidence="4" type="ORF">ACFOKA_06380</name>
</gene>
<accession>A0ABV7D3B6</accession>
<feature type="domain" description="Tail specific protease" evidence="3">
    <location>
        <begin position="289"/>
        <end position="451"/>
    </location>
</feature>
<evidence type="ECO:0000256" key="1">
    <source>
        <dbReference type="SAM" id="MobiDB-lite"/>
    </source>
</evidence>
<dbReference type="InterPro" id="IPR005151">
    <property type="entry name" value="Tail-specific_protease"/>
</dbReference>
<dbReference type="Pfam" id="PF03572">
    <property type="entry name" value="Peptidase_S41"/>
    <property type="match status" value="1"/>
</dbReference>
<proteinExistence type="predicted"/>
<dbReference type="Proteomes" id="UP001595444">
    <property type="component" value="Unassembled WGS sequence"/>
</dbReference>
<evidence type="ECO:0000313" key="5">
    <source>
        <dbReference type="Proteomes" id="UP001595444"/>
    </source>
</evidence>
<organism evidence="4 5">
    <name type="scientific">Kordiimonas pumila</name>
    <dbReference type="NCBI Taxonomy" id="2161677"/>
    <lineage>
        <taxon>Bacteria</taxon>
        <taxon>Pseudomonadati</taxon>
        <taxon>Pseudomonadota</taxon>
        <taxon>Alphaproteobacteria</taxon>
        <taxon>Kordiimonadales</taxon>
        <taxon>Kordiimonadaceae</taxon>
        <taxon>Kordiimonas</taxon>
    </lineage>
</organism>
<dbReference type="InterPro" id="IPR029045">
    <property type="entry name" value="ClpP/crotonase-like_dom_sf"/>
</dbReference>
<evidence type="ECO:0000313" key="4">
    <source>
        <dbReference type="EMBL" id="MFC3051523.1"/>
    </source>
</evidence>
<evidence type="ECO:0000256" key="2">
    <source>
        <dbReference type="SAM" id="Phobius"/>
    </source>
</evidence>
<reference evidence="5" key="1">
    <citation type="journal article" date="2019" name="Int. J. Syst. Evol. Microbiol.">
        <title>The Global Catalogue of Microorganisms (GCM) 10K type strain sequencing project: providing services to taxonomists for standard genome sequencing and annotation.</title>
        <authorList>
            <consortium name="The Broad Institute Genomics Platform"/>
            <consortium name="The Broad Institute Genome Sequencing Center for Infectious Disease"/>
            <person name="Wu L."/>
            <person name="Ma J."/>
        </authorList>
    </citation>
    <scope>NUCLEOTIDE SEQUENCE [LARGE SCALE GENOMIC DNA]</scope>
    <source>
        <strain evidence="5">KCTC 62164</strain>
    </source>
</reference>
<keyword evidence="5" id="KW-1185">Reference proteome</keyword>
<dbReference type="EMBL" id="JBHRSL010000003">
    <property type="protein sequence ID" value="MFC3051523.1"/>
    <property type="molecule type" value="Genomic_DNA"/>
</dbReference>
<keyword evidence="2" id="KW-0472">Membrane</keyword>
<evidence type="ECO:0000259" key="3">
    <source>
        <dbReference type="Pfam" id="PF03572"/>
    </source>
</evidence>
<dbReference type="RefSeq" id="WP_194214273.1">
    <property type="nucleotide sequence ID" value="NZ_CP061205.1"/>
</dbReference>
<dbReference type="Gene3D" id="3.90.226.10">
    <property type="entry name" value="2-enoyl-CoA Hydratase, Chain A, domain 1"/>
    <property type="match status" value="1"/>
</dbReference>
<feature type="region of interest" description="Disordered" evidence="1">
    <location>
        <begin position="369"/>
        <end position="388"/>
    </location>
</feature>
<dbReference type="SUPFAM" id="SSF52096">
    <property type="entry name" value="ClpP/crotonase"/>
    <property type="match status" value="1"/>
</dbReference>
<comment type="caution">
    <text evidence="4">The sequence shown here is derived from an EMBL/GenBank/DDBJ whole genome shotgun (WGS) entry which is preliminary data.</text>
</comment>
<keyword evidence="2" id="KW-1133">Transmembrane helix</keyword>
<sequence length="556" mass="62842">MTSRTMKTICSVPANRKDKQYKQSRPLTWLFKFAGMALVVSGVLGGVFARDHSVSAENEAAELMSDVRDAKSYWQELYKLDVSHFSEIVKENYIYAVYTADENWNSLYRSAVDQAYLDASLVKDLNSYQAVMRRLIAQFEDAHLSVTFLAHSNSARWPGFLVRYQGGRYIVVKSSRTDIPEGSEIVSCDNRSINDWVDQLARFWGGPQGLDTTRAHIGPEVFIDRDSPFYERPKVCKTGDSVVELHWRDVVVTKKGKFPTDLDELEAQYPHYSDHHTGLSSFGENGAWVRMARMYVENEDQAEAWHKIIDAASGLRDKDFVVIDVRGNSGGTYNWFMAFLRSFYGDDYIDYYARARLVIENVLLAPEGAKGSGMEAPPETSNIKMPVDPPMADIMEKPTVETLETGARLIRLRKPIDSMPPLPDEKPISPVSARVYVLTDYGCASACLSFLDEIMRIPGVIQIGGESHIDRRSAGWPSKYHLASGLAYVNMGRLVRVGRARGENAVWRPHYRFSGNLGDTEAVKKWILTEVIPDDFHRERPEVHNQPVTSKLNKGE</sequence>
<name>A0ABV7D3B6_9PROT</name>
<protein>
    <submittedName>
        <fullName evidence="4">S41 family peptidase</fullName>
    </submittedName>
</protein>
<feature type="transmembrane region" description="Helical" evidence="2">
    <location>
        <begin position="29"/>
        <end position="49"/>
    </location>
</feature>
<keyword evidence="2" id="KW-0812">Transmembrane</keyword>